<name>A0AAW1VE09_9CUCU</name>
<organism evidence="1 2">
    <name type="scientific">Henosepilachna vigintioctopunctata</name>
    <dbReference type="NCBI Taxonomy" id="420089"/>
    <lineage>
        <taxon>Eukaryota</taxon>
        <taxon>Metazoa</taxon>
        <taxon>Ecdysozoa</taxon>
        <taxon>Arthropoda</taxon>
        <taxon>Hexapoda</taxon>
        <taxon>Insecta</taxon>
        <taxon>Pterygota</taxon>
        <taxon>Neoptera</taxon>
        <taxon>Endopterygota</taxon>
        <taxon>Coleoptera</taxon>
        <taxon>Polyphaga</taxon>
        <taxon>Cucujiformia</taxon>
        <taxon>Coccinelloidea</taxon>
        <taxon>Coccinellidae</taxon>
        <taxon>Epilachninae</taxon>
        <taxon>Epilachnini</taxon>
        <taxon>Henosepilachna</taxon>
    </lineage>
</organism>
<proteinExistence type="predicted"/>
<gene>
    <name evidence="1" type="ORF">WA026_010328</name>
</gene>
<protein>
    <submittedName>
        <fullName evidence="1">Uncharacterized protein</fullName>
    </submittedName>
</protein>
<accession>A0AAW1VE09</accession>
<keyword evidence="2" id="KW-1185">Reference proteome</keyword>
<dbReference type="AlphaFoldDB" id="A0AAW1VE09"/>
<reference evidence="1 2" key="1">
    <citation type="submission" date="2023-03" db="EMBL/GenBank/DDBJ databases">
        <title>Genome insight into feeding habits of ladybird beetles.</title>
        <authorList>
            <person name="Li H.-S."/>
            <person name="Huang Y.-H."/>
            <person name="Pang H."/>
        </authorList>
    </citation>
    <scope>NUCLEOTIDE SEQUENCE [LARGE SCALE GENOMIC DNA]</scope>
    <source>
        <strain evidence="1">SYSU_2023b</strain>
        <tissue evidence="1">Whole body</tissue>
    </source>
</reference>
<evidence type="ECO:0000313" key="1">
    <source>
        <dbReference type="EMBL" id="KAK9890219.1"/>
    </source>
</evidence>
<sequence length="134" mass="15437">MCPSSQRNQSKSSVEYIIYSVKPTPLGSLMKGKSENRVHGKSMQNIEIQLFGPDKRLKKTHFAERDGPQVALIHDERAVNSVFIAKNSTVTMMKALRIHAVQPSCIYDVENQLNWIYEKTYRIIRYDLNDSSYL</sequence>
<comment type="caution">
    <text evidence="1">The sequence shown here is derived from an EMBL/GenBank/DDBJ whole genome shotgun (WGS) entry which is preliminary data.</text>
</comment>
<evidence type="ECO:0000313" key="2">
    <source>
        <dbReference type="Proteomes" id="UP001431783"/>
    </source>
</evidence>
<dbReference type="EMBL" id="JARQZJ010000125">
    <property type="protein sequence ID" value="KAK9890219.1"/>
    <property type="molecule type" value="Genomic_DNA"/>
</dbReference>
<dbReference type="Proteomes" id="UP001431783">
    <property type="component" value="Unassembled WGS sequence"/>
</dbReference>